<reference evidence="4" key="1">
    <citation type="submission" date="2020-10" db="EMBL/GenBank/DDBJ databases">
        <authorList>
            <person name="Han B."/>
            <person name="Lu T."/>
            <person name="Zhao Q."/>
            <person name="Huang X."/>
            <person name="Zhao Y."/>
        </authorList>
    </citation>
    <scope>NUCLEOTIDE SEQUENCE</scope>
</reference>
<dbReference type="CDD" id="cd06141">
    <property type="entry name" value="WRN_exo"/>
    <property type="match status" value="1"/>
</dbReference>
<gene>
    <name evidence="4" type="ORF">NCGR_LOCUS20792</name>
</gene>
<dbReference type="PANTHER" id="PTHR13620:SF83">
    <property type="entry name" value="OS01G0660800 PROTEIN"/>
    <property type="match status" value="1"/>
</dbReference>
<dbReference type="GO" id="GO:0005634">
    <property type="term" value="C:nucleus"/>
    <property type="evidence" value="ECO:0007669"/>
    <property type="project" value="TreeGrafter"/>
</dbReference>
<dbReference type="SUPFAM" id="SSF53098">
    <property type="entry name" value="Ribonuclease H-like"/>
    <property type="match status" value="1"/>
</dbReference>
<protein>
    <recommendedName>
        <fullName evidence="3">3'-5' exonuclease domain-containing protein</fullName>
    </recommendedName>
</protein>
<comment type="caution">
    <text evidence="4">The sequence shown here is derived from an EMBL/GenBank/DDBJ whole genome shotgun (WGS) entry which is preliminary data.</text>
</comment>
<feature type="domain" description="3'-5' exonuclease" evidence="3">
    <location>
        <begin position="26"/>
        <end position="197"/>
    </location>
</feature>
<keyword evidence="2" id="KW-0378">Hydrolase</keyword>
<dbReference type="Gene3D" id="3.30.420.10">
    <property type="entry name" value="Ribonuclease H-like superfamily/Ribonuclease H"/>
    <property type="match status" value="1"/>
</dbReference>
<dbReference type="InterPro" id="IPR051132">
    <property type="entry name" value="3-5_Exonuclease_domain"/>
</dbReference>
<dbReference type="AlphaFoldDB" id="A0A811NSU6"/>
<dbReference type="OrthoDB" id="1920326at2759"/>
<dbReference type="FunFam" id="3.30.420.10:FF:000054">
    <property type="entry name" value="Werner Syndrome-like exonuclease"/>
    <property type="match status" value="1"/>
</dbReference>
<proteinExistence type="predicted"/>
<dbReference type="InterPro" id="IPR036397">
    <property type="entry name" value="RNaseH_sf"/>
</dbReference>
<dbReference type="GO" id="GO:0003676">
    <property type="term" value="F:nucleic acid binding"/>
    <property type="evidence" value="ECO:0007669"/>
    <property type="project" value="InterPro"/>
</dbReference>
<dbReference type="EMBL" id="CAJGYO010000005">
    <property type="protein sequence ID" value="CAD6230515.1"/>
    <property type="molecule type" value="Genomic_DNA"/>
</dbReference>
<evidence type="ECO:0000259" key="3">
    <source>
        <dbReference type="Pfam" id="PF01612"/>
    </source>
</evidence>
<dbReference type="PANTHER" id="PTHR13620">
    <property type="entry name" value="3-5 EXONUCLEASE"/>
    <property type="match status" value="1"/>
</dbReference>
<name>A0A811NSU6_9POAL</name>
<evidence type="ECO:0000313" key="4">
    <source>
        <dbReference type="EMBL" id="CAD6230515.1"/>
    </source>
</evidence>
<dbReference type="GO" id="GO:0005737">
    <property type="term" value="C:cytoplasm"/>
    <property type="evidence" value="ECO:0007669"/>
    <property type="project" value="TreeGrafter"/>
</dbReference>
<accession>A0A811NSU6</accession>
<keyword evidence="5" id="KW-1185">Reference proteome</keyword>
<dbReference type="Pfam" id="PF01612">
    <property type="entry name" value="DNA_pol_A_exo1"/>
    <property type="match status" value="1"/>
</dbReference>
<dbReference type="GO" id="GO:0008408">
    <property type="term" value="F:3'-5' exonuclease activity"/>
    <property type="evidence" value="ECO:0007669"/>
    <property type="project" value="InterPro"/>
</dbReference>
<dbReference type="InterPro" id="IPR012337">
    <property type="entry name" value="RNaseH-like_sf"/>
</dbReference>
<organism evidence="4 5">
    <name type="scientific">Miscanthus lutarioriparius</name>
    <dbReference type="NCBI Taxonomy" id="422564"/>
    <lineage>
        <taxon>Eukaryota</taxon>
        <taxon>Viridiplantae</taxon>
        <taxon>Streptophyta</taxon>
        <taxon>Embryophyta</taxon>
        <taxon>Tracheophyta</taxon>
        <taxon>Spermatophyta</taxon>
        <taxon>Magnoliopsida</taxon>
        <taxon>Liliopsida</taxon>
        <taxon>Poales</taxon>
        <taxon>Poaceae</taxon>
        <taxon>PACMAD clade</taxon>
        <taxon>Panicoideae</taxon>
        <taxon>Andropogonodae</taxon>
        <taxon>Andropogoneae</taxon>
        <taxon>Saccharinae</taxon>
        <taxon>Miscanthus</taxon>
    </lineage>
</organism>
<dbReference type="InterPro" id="IPR002562">
    <property type="entry name" value="3'-5'_exonuclease_dom"/>
</dbReference>
<evidence type="ECO:0000313" key="5">
    <source>
        <dbReference type="Proteomes" id="UP000604825"/>
    </source>
</evidence>
<evidence type="ECO:0000256" key="1">
    <source>
        <dbReference type="ARBA" id="ARBA00022722"/>
    </source>
</evidence>
<evidence type="ECO:0000256" key="2">
    <source>
        <dbReference type="ARBA" id="ARBA00022801"/>
    </source>
</evidence>
<sequence>MADTYVTTVTFGNDVITTTVTSSGQAVERWIAEILSVHRPGGIGYNITVGLDVEWRPSYRADQNPVATLQLCVERSCLIFQLLHADYLAGALAEFLGDRGIHFFGVGVEADAERLSDDHGLQVANAVDLRGRAAERMNRPDLRQAGLRALVQAVMGVDLVKPQRVTMSRWDAYCLSYEQIRYACIDAFVSSEIARRLLDGEH</sequence>
<dbReference type="Proteomes" id="UP000604825">
    <property type="component" value="Unassembled WGS sequence"/>
</dbReference>
<dbReference type="GO" id="GO:0006139">
    <property type="term" value="P:nucleobase-containing compound metabolic process"/>
    <property type="evidence" value="ECO:0007669"/>
    <property type="project" value="InterPro"/>
</dbReference>
<keyword evidence="1" id="KW-0540">Nuclease</keyword>